<evidence type="ECO:0008006" key="6">
    <source>
        <dbReference type="Google" id="ProtNLM"/>
    </source>
</evidence>
<dbReference type="PANTHER" id="PTHR43544">
    <property type="entry name" value="SHORT-CHAIN DEHYDROGENASE/REDUCTASE"/>
    <property type="match status" value="1"/>
</dbReference>
<gene>
    <name evidence="4" type="ORF">N7460_003560</name>
</gene>
<comment type="similarity">
    <text evidence="1">Belongs to the short-chain dehydrogenases/reductases (SDR) family.</text>
</comment>
<dbReference type="SUPFAM" id="SSF51735">
    <property type="entry name" value="NAD(P)-binding Rossmann-fold domains"/>
    <property type="match status" value="1"/>
</dbReference>
<dbReference type="Pfam" id="PF00106">
    <property type="entry name" value="adh_short"/>
    <property type="match status" value="2"/>
</dbReference>
<dbReference type="GO" id="GO:0016491">
    <property type="term" value="F:oxidoreductase activity"/>
    <property type="evidence" value="ECO:0007669"/>
    <property type="project" value="UniProtKB-KW"/>
</dbReference>
<dbReference type="Proteomes" id="UP001219568">
    <property type="component" value="Unassembled WGS sequence"/>
</dbReference>
<evidence type="ECO:0000313" key="5">
    <source>
        <dbReference type="Proteomes" id="UP001219568"/>
    </source>
</evidence>
<evidence type="ECO:0000256" key="2">
    <source>
        <dbReference type="ARBA" id="ARBA00022857"/>
    </source>
</evidence>
<organism evidence="4 5">
    <name type="scientific">Penicillium canescens</name>
    <dbReference type="NCBI Taxonomy" id="5083"/>
    <lineage>
        <taxon>Eukaryota</taxon>
        <taxon>Fungi</taxon>
        <taxon>Dikarya</taxon>
        <taxon>Ascomycota</taxon>
        <taxon>Pezizomycotina</taxon>
        <taxon>Eurotiomycetes</taxon>
        <taxon>Eurotiomycetidae</taxon>
        <taxon>Eurotiales</taxon>
        <taxon>Aspergillaceae</taxon>
        <taxon>Penicillium</taxon>
    </lineage>
</organism>
<dbReference type="Gene3D" id="3.40.50.720">
    <property type="entry name" value="NAD(P)-binding Rossmann-like Domain"/>
    <property type="match status" value="1"/>
</dbReference>
<keyword evidence="5" id="KW-1185">Reference proteome</keyword>
<evidence type="ECO:0000313" key="4">
    <source>
        <dbReference type="EMBL" id="KAJ6047413.1"/>
    </source>
</evidence>
<evidence type="ECO:0000256" key="1">
    <source>
        <dbReference type="ARBA" id="ARBA00006484"/>
    </source>
</evidence>
<dbReference type="AlphaFoldDB" id="A0AAD6IG92"/>
<dbReference type="PANTHER" id="PTHR43544:SF7">
    <property type="entry name" value="NADB-LER2"/>
    <property type="match status" value="1"/>
</dbReference>
<dbReference type="PRINTS" id="PR00081">
    <property type="entry name" value="GDHRDH"/>
</dbReference>
<evidence type="ECO:0000256" key="3">
    <source>
        <dbReference type="ARBA" id="ARBA00023002"/>
    </source>
</evidence>
<dbReference type="InterPro" id="IPR051468">
    <property type="entry name" value="Fungal_SecMetab_SDRs"/>
</dbReference>
<dbReference type="EMBL" id="JAQJZL010000003">
    <property type="protein sequence ID" value="KAJ6047413.1"/>
    <property type="molecule type" value="Genomic_DNA"/>
</dbReference>
<dbReference type="InterPro" id="IPR036291">
    <property type="entry name" value="NAD(P)-bd_dom_sf"/>
</dbReference>
<dbReference type="GO" id="GO:0005737">
    <property type="term" value="C:cytoplasm"/>
    <property type="evidence" value="ECO:0007669"/>
    <property type="project" value="TreeGrafter"/>
</dbReference>
<keyword evidence="2" id="KW-0521">NADP</keyword>
<comment type="caution">
    <text evidence="4">The sequence shown here is derived from an EMBL/GenBank/DDBJ whole genome shotgun (WGS) entry which is preliminary data.</text>
</comment>
<sequence length="253" mass="27241">MASSPSTVLIIGASRGIGLQLVEKSLAKYPTAVIYATARSPATAVDLQKLHKDHPNRIHILEVDVANASSIHLLKETVSQTTSTLDQVIYNAGVLKGLGPLTAAGLDGLKENMTVNLFGAYASAMEFFPFVERSTYPKKVLTFIGSSFGSITTFKENFEMHNLIFGTTGVNVTAAYDISKTAVERLAFELDLELRPKGVPVLLIHPGLPKTDMNPMGNITVDASATGVIDVIGEYAADREERFLDYQGKAVPL</sequence>
<name>A0AAD6IG92_PENCN</name>
<proteinExistence type="inferred from homology"/>
<accession>A0AAD6IG92</accession>
<protein>
    <recommendedName>
        <fullName evidence="6">NAD(P)-binding protein</fullName>
    </recommendedName>
</protein>
<keyword evidence="3" id="KW-0560">Oxidoreductase</keyword>
<reference evidence="4" key="1">
    <citation type="journal article" date="2023" name="IMA Fungus">
        <title>Comparative genomic study of the Penicillium genus elucidates a diverse pangenome and 15 lateral gene transfer events.</title>
        <authorList>
            <person name="Petersen C."/>
            <person name="Sorensen T."/>
            <person name="Nielsen M.R."/>
            <person name="Sondergaard T.E."/>
            <person name="Sorensen J.L."/>
            <person name="Fitzpatrick D.A."/>
            <person name="Frisvad J.C."/>
            <person name="Nielsen K.L."/>
        </authorList>
    </citation>
    <scope>NUCLEOTIDE SEQUENCE</scope>
    <source>
        <strain evidence="4">IBT 15450</strain>
    </source>
</reference>
<reference evidence="4" key="2">
    <citation type="submission" date="2023-01" db="EMBL/GenBank/DDBJ databases">
        <authorList>
            <person name="Petersen C."/>
        </authorList>
    </citation>
    <scope>NUCLEOTIDE SEQUENCE</scope>
    <source>
        <strain evidence="4">IBT 15450</strain>
    </source>
</reference>
<dbReference type="InterPro" id="IPR002347">
    <property type="entry name" value="SDR_fam"/>
</dbReference>